<dbReference type="InterPro" id="IPR038883">
    <property type="entry name" value="AN11006-like"/>
</dbReference>
<feature type="compositionally biased region" description="Low complexity" evidence="1">
    <location>
        <begin position="8"/>
        <end position="20"/>
    </location>
</feature>
<evidence type="ECO:0000256" key="1">
    <source>
        <dbReference type="SAM" id="MobiDB-lite"/>
    </source>
</evidence>
<evidence type="ECO:0008006" key="4">
    <source>
        <dbReference type="Google" id="ProtNLM"/>
    </source>
</evidence>
<dbReference type="GeneID" id="70244479"/>
<keyword evidence="3" id="KW-1185">Reference proteome</keyword>
<proteinExistence type="predicted"/>
<dbReference type="RefSeq" id="XP_046070038.1">
    <property type="nucleotide sequence ID" value="XM_046214192.1"/>
</dbReference>
<gene>
    <name evidence="2" type="ORF">BGW36DRAFT_360619</name>
</gene>
<organism evidence="2 3">
    <name type="scientific">Talaromyces proteolyticus</name>
    <dbReference type="NCBI Taxonomy" id="1131652"/>
    <lineage>
        <taxon>Eukaryota</taxon>
        <taxon>Fungi</taxon>
        <taxon>Dikarya</taxon>
        <taxon>Ascomycota</taxon>
        <taxon>Pezizomycotina</taxon>
        <taxon>Eurotiomycetes</taxon>
        <taxon>Eurotiomycetidae</taxon>
        <taxon>Eurotiales</taxon>
        <taxon>Trichocomaceae</taxon>
        <taxon>Talaromyces</taxon>
        <taxon>Talaromyces sect. Bacilispori</taxon>
    </lineage>
</organism>
<feature type="region of interest" description="Disordered" evidence="1">
    <location>
        <begin position="1"/>
        <end position="20"/>
    </location>
</feature>
<dbReference type="Proteomes" id="UP001201262">
    <property type="component" value="Unassembled WGS sequence"/>
</dbReference>
<evidence type="ECO:0000313" key="2">
    <source>
        <dbReference type="EMBL" id="KAH8694896.1"/>
    </source>
</evidence>
<comment type="caution">
    <text evidence="2">The sequence shown here is derived from an EMBL/GenBank/DDBJ whole genome shotgun (WGS) entry which is preliminary data.</text>
</comment>
<protein>
    <recommendedName>
        <fullName evidence="4">F-box domain-containing protein</fullName>
    </recommendedName>
</protein>
<reference evidence="2" key="1">
    <citation type="submission" date="2021-12" db="EMBL/GenBank/DDBJ databases">
        <title>Convergent genome expansion in fungi linked to evolution of root-endophyte symbiosis.</title>
        <authorList>
            <consortium name="DOE Joint Genome Institute"/>
            <person name="Ke Y.-H."/>
            <person name="Bonito G."/>
            <person name="Liao H.-L."/>
            <person name="Looney B."/>
            <person name="Rojas-Flechas A."/>
            <person name="Nash J."/>
            <person name="Hameed K."/>
            <person name="Schadt C."/>
            <person name="Martin F."/>
            <person name="Crous P.W."/>
            <person name="Miettinen O."/>
            <person name="Magnuson J.K."/>
            <person name="Labbe J."/>
            <person name="Jacobson D."/>
            <person name="Doktycz M.J."/>
            <person name="Veneault-Fourrey C."/>
            <person name="Kuo A."/>
            <person name="Mondo S."/>
            <person name="Calhoun S."/>
            <person name="Riley R."/>
            <person name="Ohm R."/>
            <person name="LaButti K."/>
            <person name="Andreopoulos B."/>
            <person name="Pangilinan J."/>
            <person name="Nolan M."/>
            <person name="Tritt A."/>
            <person name="Clum A."/>
            <person name="Lipzen A."/>
            <person name="Daum C."/>
            <person name="Barry K."/>
            <person name="Grigoriev I.V."/>
            <person name="Vilgalys R."/>
        </authorList>
    </citation>
    <scope>NUCLEOTIDE SEQUENCE</scope>
    <source>
        <strain evidence="2">PMI_201</strain>
    </source>
</reference>
<accession>A0AAD4KQK8</accession>
<dbReference type="PANTHER" id="PTHR42085">
    <property type="entry name" value="F-BOX DOMAIN-CONTAINING PROTEIN"/>
    <property type="match status" value="1"/>
</dbReference>
<sequence>MPKRVKLLDGSPSESASSLSILTDSDAEEVSSSCDSFYSVSSFESDTTNGWCLGLPFEIWTRIFHYAGIVCNCPVDLIAVNHRPAGSSAAKRRSDGSHSNKASRIDTVTCALQRHELFSNICQHSSFLPMLAVSSQARHVTQKAIFFQSPICLKLRTREDLMGFKQTLRGFERMPPLESYLNTVHVKLQAYDGRKLKGQDKRKSILNLFEDFSSFVGSHLLGTIKDFGFECRVGDFDVARELVNRMGDNYRELETCGLRFESSGSLTLRKDLVRLAVQTATKSTASEERETKPFRFMDLPNEIKEMILKEALIARYDPCAGEHQPNRGMVSLRRNGCERVAECSTACCEECSPHLIGDCFCAHKSAYSTSCTCFMSPMPLFLTSNFMYQVASHIFYTQNTFFMKGGQPYIMDDLLTNGTPRRILWRIRRLHIDLDYLWPQENTNRWARVADSIRRNCDLTRLELDIYCSTVNDIFCPGLCDMVFAEFEGIRGKRTRVL</sequence>
<dbReference type="AlphaFoldDB" id="A0AAD4KQK8"/>
<name>A0AAD4KQK8_9EURO</name>
<dbReference type="EMBL" id="JAJTJA010000008">
    <property type="protein sequence ID" value="KAH8694896.1"/>
    <property type="molecule type" value="Genomic_DNA"/>
</dbReference>
<dbReference type="PANTHER" id="PTHR42085:SF6">
    <property type="entry name" value="F-BOX DOMAIN-CONTAINING PROTEIN"/>
    <property type="match status" value="1"/>
</dbReference>
<evidence type="ECO:0000313" key="3">
    <source>
        <dbReference type="Proteomes" id="UP001201262"/>
    </source>
</evidence>